<evidence type="ECO:0000313" key="3">
    <source>
        <dbReference type="Proteomes" id="UP000259273"/>
    </source>
</evidence>
<dbReference type="InterPro" id="IPR012373">
    <property type="entry name" value="Ferrdict_sens_TM"/>
</dbReference>
<dbReference type="GO" id="GO:0016989">
    <property type="term" value="F:sigma factor antagonist activity"/>
    <property type="evidence" value="ECO:0007669"/>
    <property type="project" value="TreeGrafter"/>
</dbReference>
<sequence>RTAHGERATFTLSDASQVTLNTDSRLDVAFTGGTRALTLVKGEAFFNVAHDPERPFAVSAGDTTVTAVGTAFNVYRRPESTAITVSEGVVRISNLAAGGTAPRSVLLEADEHLETGRNGALGTGRSVDTARYLAWQRGEIIAEALTLAELADEMARYSDTRMLISEREVAELTVSGVFSLDHPDTVVQALERSLGLRVVPLGNGSVQLLKSPQ</sequence>
<dbReference type="AlphaFoldDB" id="A0A3C1KQX7"/>
<feature type="domain" description="FecR protein" evidence="1">
    <location>
        <begin position="1"/>
        <end position="91"/>
    </location>
</feature>
<evidence type="ECO:0000259" key="1">
    <source>
        <dbReference type="Pfam" id="PF04773"/>
    </source>
</evidence>
<feature type="non-terminal residue" evidence="2">
    <location>
        <position position="1"/>
    </location>
</feature>
<evidence type="ECO:0000313" key="2">
    <source>
        <dbReference type="EMBL" id="HAN28898.1"/>
    </source>
</evidence>
<gene>
    <name evidence="2" type="ORF">DCP75_14475</name>
</gene>
<proteinExistence type="predicted"/>
<comment type="caution">
    <text evidence="2">The sequence shown here is derived from an EMBL/GenBank/DDBJ whole genome shotgun (WGS) entry which is preliminary data.</text>
</comment>
<dbReference type="Pfam" id="PF04773">
    <property type="entry name" value="FecR"/>
    <property type="match status" value="1"/>
</dbReference>
<dbReference type="STRING" id="1121937.GCA_000423125_02472"/>
<dbReference type="Proteomes" id="UP000259273">
    <property type="component" value="Unassembled WGS sequence"/>
</dbReference>
<dbReference type="EMBL" id="DMND01000193">
    <property type="protein sequence ID" value="HAN28898.1"/>
    <property type="molecule type" value="Genomic_DNA"/>
</dbReference>
<protein>
    <recommendedName>
        <fullName evidence="1">FecR protein domain-containing protein</fullName>
    </recommendedName>
</protein>
<dbReference type="InterPro" id="IPR006860">
    <property type="entry name" value="FecR"/>
</dbReference>
<organism evidence="2 3">
    <name type="scientific">Haliea salexigens</name>
    <dbReference type="NCBI Taxonomy" id="287487"/>
    <lineage>
        <taxon>Bacteria</taxon>
        <taxon>Pseudomonadati</taxon>
        <taxon>Pseudomonadota</taxon>
        <taxon>Gammaproteobacteria</taxon>
        <taxon>Cellvibrionales</taxon>
        <taxon>Halieaceae</taxon>
        <taxon>Haliea</taxon>
    </lineage>
</organism>
<name>A0A3C1KQX7_9GAMM</name>
<dbReference type="PANTHER" id="PTHR30273">
    <property type="entry name" value="PERIPLASMIC SIGNAL SENSOR AND SIGMA FACTOR ACTIVATOR FECR-RELATED"/>
    <property type="match status" value="1"/>
</dbReference>
<reference evidence="2 3" key="1">
    <citation type="journal article" date="2018" name="Nat. Biotechnol.">
        <title>A standardized bacterial taxonomy based on genome phylogeny substantially revises the tree of life.</title>
        <authorList>
            <person name="Parks D.H."/>
            <person name="Chuvochina M."/>
            <person name="Waite D.W."/>
            <person name="Rinke C."/>
            <person name="Skarshewski A."/>
            <person name="Chaumeil P.A."/>
            <person name="Hugenholtz P."/>
        </authorList>
    </citation>
    <scope>NUCLEOTIDE SEQUENCE [LARGE SCALE GENOMIC DNA]</scope>
    <source>
        <strain evidence="2">UBA9158</strain>
    </source>
</reference>
<dbReference type="PANTHER" id="PTHR30273:SF2">
    <property type="entry name" value="PROTEIN FECR"/>
    <property type="match status" value="1"/>
</dbReference>
<dbReference type="Gene3D" id="2.60.120.1440">
    <property type="match status" value="1"/>
</dbReference>
<accession>A0A3C1KQX7</accession>